<name>A0ABS2HDH3_9VIBR</name>
<keyword evidence="4" id="KW-1185">Reference proteome</keyword>
<protein>
    <submittedName>
        <fullName evidence="3">GTP-binding protein</fullName>
    </submittedName>
</protein>
<evidence type="ECO:0000313" key="4">
    <source>
        <dbReference type="Proteomes" id="UP000809621"/>
    </source>
</evidence>
<sequence length="327" mass="36341">MTISTTIITGFLGSGKTTTILNLLNTKPSNEKWAVLVNEFGEVGIDGALLSDSGALIKEVPGGCMCCAAGVPTSVALTALLRQQPDRLIIEPTGLGHPKEIIALLESPQFAPYLTLNATIALVEAKHLSIPRYVENDNFNQQLSVADIVIANKADQATEQDRQRFEQWAKAQTPPKQHYQFSEYGNLPLSLLDTTRVLEDAAHSQDPHNHHHHDHAQQQPQFELTPQQRYIRKQNQAQGYYSCGWVFGAELVFPYQSLFDSLSALQCERIKGVINTDEGCFSYNNAKGMITITPITLEGFETRLELIHSAVLNWEEIEQNLCQLVSL</sequence>
<dbReference type="Gene3D" id="3.40.50.300">
    <property type="entry name" value="P-loop containing nucleotide triphosphate hydrolases"/>
    <property type="match status" value="1"/>
</dbReference>
<reference evidence="3 4" key="1">
    <citation type="submission" date="2021-02" db="EMBL/GenBank/DDBJ databases">
        <authorList>
            <person name="Park J.-S."/>
        </authorList>
    </citation>
    <scope>NUCLEOTIDE SEQUENCE [LARGE SCALE GENOMIC DNA]</scope>
    <source>
        <strain evidence="3 4">188UL20-2</strain>
    </source>
</reference>
<dbReference type="CDD" id="cd03112">
    <property type="entry name" value="CobW-like"/>
    <property type="match status" value="1"/>
</dbReference>
<evidence type="ECO:0000259" key="2">
    <source>
        <dbReference type="Pfam" id="PF02492"/>
    </source>
</evidence>
<feature type="domain" description="CobW/HypB/UreG nucleotide-binding" evidence="2">
    <location>
        <begin position="5"/>
        <end position="177"/>
    </location>
</feature>
<accession>A0ABS2HDH3</accession>
<dbReference type="InterPro" id="IPR051316">
    <property type="entry name" value="Zinc-reg_GTPase_activator"/>
</dbReference>
<dbReference type="InterPro" id="IPR027417">
    <property type="entry name" value="P-loop_NTPase"/>
</dbReference>
<organism evidence="3 4">
    <name type="scientific">Vibrio ulleungensis</name>
    <dbReference type="NCBI Taxonomy" id="2807619"/>
    <lineage>
        <taxon>Bacteria</taxon>
        <taxon>Pseudomonadati</taxon>
        <taxon>Pseudomonadota</taxon>
        <taxon>Gammaproteobacteria</taxon>
        <taxon>Vibrionales</taxon>
        <taxon>Vibrionaceae</taxon>
        <taxon>Vibrio</taxon>
    </lineage>
</organism>
<evidence type="ECO:0000313" key="3">
    <source>
        <dbReference type="EMBL" id="MBM7035094.1"/>
    </source>
</evidence>
<dbReference type="Pfam" id="PF02492">
    <property type="entry name" value="cobW"/>
    <property type="match status" value="1"/>
</dbReference>
<gene>
    <name evidence="3" type="ORF">JQC93_01640</name>
</gene>
<dbReference type="SUPFAM" id="SSF52540">
    <property type="entry name" value="P-loop containing nucleoside triphosphate hydrolases"/>
    <property type="match status" value="1"/>
</dbReference>
<feature type="region of interest" description="Disordered" evidence="1">
    <location>
        <begin position="202"/>
        <end position="221"/>
    </location>
</feature>
<dbReference type="EMBL" id="JAFEUM010000001">
    <property type="protein sequence ID" value="MBM7035094.1"/>
    <property type="molecule type" value="Genomic_DNA"/>
</dbReference>
<dbReference type="PANTHER" id="PTHR13748:SF46">
    <property type="entry name" value="ZINC CHAPERONE YEIR"/>
    <property type="match status" value="1"/>
</dbReference>
<comment type="caution">
    <text evidence="3">The sequence shown here is derived from an EMBL/GenBank/DDBJ whole genome shotgun (WGS) entry which is preliminary data.</text>
</comment>
<proteinExistence type="predicted"/>
<dbReference type="InterPro" id="IPR003495">
    <property type="entry name" value="CobW/HypB/UreG_nucleotide-bd"/>
</dbReference>
<dbReference type="Proteomes" id="UP000809621">
    <property type="component" value="Unassembled WGS sequence"/>
</dbReference>
<evidence type="ECO:0000256" key="1">
    <source>
        <dbReference type="SAM" id="MobiDB-lite"/>
    </source>
</evidence>
<dbReference type="PANTHER" id="PTHR13748">
    <property type="entry name" value="COBW-RELATED"/>
    <property type="match status" value="1"/>
</dbReference>